<accession>A0AAE1AXL1</accession>
<reference evidence="1" key="1">
    <citation type="journal article" date="2023" name="G3 (Bethesda)">
        <title>A reference genome for the long-term kleptoplast-retaining sea slug Elysia crispata morphotype clarki.</title>
        <authorList>
            <person name="Eastman K.E."/>
            <person name="Pendleton A.L."/>
            <person name="Shaikh M.A."/>
            <person name="Suttiyut T."/>
            <person name="Ogas R."/>
            <person name="Tomko P."/>
            <person name="Gavelis G."/>
            <person name="Widhalm J.R."/>
            <person name="Wisecaver J.H."/>
        </authorList>
    </citation>
    <scope>NUCLEOTIDE SEQUENCE</scope>
    <source>
        <strain evidence="1">ECLA1</strain>
    </source>
</reference>
<evidence type="ECO:0000313" key="2">
    <source>
        <dbReference type="Proteomes" id="UP001283361"/>
    </source>
</evidence>
<comment type="caution">
    <text evidence="1">The sequence shown here is derived from an EMBL/GenBank/DDBJ whole genome shotgun (WGS) entry which is preliminary data.</text>
</comment>
<dbReference type="Proteomes" id="UP001283361">
    <property type="component" value="Unassembled WGS sequence"/>
</dbReference>
<name>A0AAE1AXL1_9GAST</name>
<keyword evidence="2" id="KW-1185">Reference proteome</keyword>
<evidence type="ECO:0000313" key="1">
    <source>
        <dbReference type="EMBL" id="KAK3795894.1"/>
    </source>
</evidence>
<protein>
    <submittedName>
        <fullName evidence="1">Uncharacterized protein</fullName>
    </submittedName>
</protein>
<organism evidence="1 2">
    <name type="scientific">Elysia crispata</name>
    <name type="common">lettuce slug</name>
    <dbReference type="NCBI Taxonomy" id="231223"/>
    <lineage>
        <taxon>Eukaryota</taxon>
        <taxon>Metazoa</taxon>
        <taxon>Spiralia</taxon>
        <taxon>Lophotrochozoa</taxon>
        <taxon>Mollusca</taxon>
        <taxon>Gastropoda</taxon>
        <taxon>Heterobranchia</taxon>
        <taxon>Euthyneura</taxon>
        <taxon>Panpulmonata</taxon>
        <taxon>Sacoglossa</taxon>
        <taxon>Placobranchoidea</taxon>
        <taxon>Plakobranchidae</taxon>
        <taxon>Elysia</taxon>
    </lineage>
</organism>
<sequence length="198" mass="22552">MNLKKRRHGPHHALICNKFDASSFQRRLACNQFVYMDLVQKKACKKTIDQPYQIFCDAFISFFLSFFLFSLSKDIRNLVDFQSYLDDNRKPRISASSNLSASIGEKKKPKHNNKTGQNRISNIISRLALVWALLMLKLCGVSSCCLTCAWPISAGYANEVIMSVCCSEHRAYGNSRCEQISSESHDATRYRTIPHDVA</sequence>
<dbReference type="AlphaFoldDB" id="A0AAE1AXL1"/>
<gene>
    <name evidence="1" type="ORF">RRG08_040690</name>
</gene>
<dbReference type="EMBL" id="JAWDGP010000969">
    <property type="protein sequence ID" value="KAK3795894.1"/>
    <property type="molecule type" value="Genomic_DNA"/>
</dbReference>
<proteinExistence type="predicted"/>